<keyword evidence="3" id="KW-1185">Reference proteome</keyword>
<protein>
    <recommendedName>
        <fullName evidence="1">Cupin type-2 domain-containing protein</fullName>
    </recommendedName>
</protein>
<dbReference type="SUPFAM" id="SSF51182">
    <property type="entry name" value="RmlC-like cupins"/>
    <property type="match status" value="1"/>
</dbReference>
<dbReference type="Pfam" id="PF07883">
    <property type="entry name" value="Cupin_2"/>
    <property type="match status" value="1"/>
</dbReference>
<dbReference type="InterPro" id="IPR013096">
    <property type="entry name" value="Cupin_2"/>
</dbReference>
<gene>
    <name evidence="2" type="ORF">SS37A_42160</name>
</gene>
<name>A0ABM8EF77_9HYPH</name>
<reference evidence="2 3" key="1">
    <citation type="journal article" date="2023" name="Int. J. Syst. Evol. Microbiol.">
        <title>Methylocystis iwaonis sp. nov., a type II methane-oxidizing bacterium from surface soil of a rice paddy field in Japan, and emended description of the genus Methylocystis (ex Whittenbury et al. 1970) Bowman et al. 1993.</title>
        <authorList>
            <person name="Kaise H."/>
            <person name="Sawadogo J.B."/>
            <person name="Alam M.S."/>
            <person name="Ueno C."/>
            <person name="Dianou D."/>
            <person name="Shinjo R."/>
            <person name="Asakawa S."/>
        </authorList>
    </citation>
    <scope>NUCLEOTIDE SEQUENCE [LARGE SCALE GENOMIC DNA]</scope>
    <source>
        <strain evidence="2 3">SS37A-Re</strain>
    </source>
</reference>
<evidence type="ECO:0000259" key="1">
    <source>
        <dbReference type="Pfam" id="PF07883"/>
    </source>
</evidence>
<dbReference type="Gene3D" id="2.60.120.10">
    <property type="entry name" value="Jelly Rolls"/>
    <property type="match status" value="1"/>
</dbReference>
<evidence type="ECO:0000313" key="3">
    <source>
        <dbReference type="Proteomes" id="UP001317629"/>
    </source>
</evidence>
<dbReference type="CDD" id="cd06981">
    <property type="entry name" value="cupin_reut_a1446"/>
    <property type="match status" value="1"/>
</dbReference>
<dbReference type="InterPro" id="IPR014710">
    <property type="entry name" value="RmlC-like_jellyroll"/>
</dbReference>
<dbReference type="Proteomes" id="UP001317629">
    <property type="component" value="Plasmid pSS37A-Re-4"/>
</dbReference>
<accession>A0ABM8EF77</accession>
<sequence length="209" mass="23243">MPRKPNRRSDRLVDHERLLAAIGACREKITREQSRMEVCGPLYHSSSTVVAAIDGLALMLTGRRDYFHLTGHGVHEDVRKTATGRDAMLAAGNLFANIPERLTEEEFTALAELPGARIERIVSTGQASPAGYWYDQEQTEWVILLSGSAGLLFEGEDAPRILRPGDYVEIPARLRHRIEWTDATEPTVWLAVHVNAQLVTSSTALIEES</sequence>
<evidence type="ECO:0000313" key="2">
    <source>
        <dbReference type="EMBL" id="BDV36686.1"/>
    </source>
</evidence>
<geneLocation type="plasmid" evidence="2 3">
    <name>pSS37A-Re-4</name>
</geneLocation>
<dbReference type="RefSeq" id="WP_350356543.1">
    <property type="nucleotide sequence ID" value="NZ_AP027146.1"/>
</dbReference>
<dbReference type="InterPro" id="IPR011051">
    <property type="entry name" value="RmlC_Cupin_sf"/>
</dbReference>
<feature type="domain" description="Cupin type-2" evidence="1">
    <location>
        <begin position="136"/>
        <end position="192"/>
    </location>
</feature>
<dbReference type="EMBL" id="AP027146">
    <property type="protein sequence ID" value="BDV36686.1"/>
    <property type="molecule type" value="Genomic_DNA"/>
</dbReference>
<keyword evidence="2" id="KW-0614">Plasmid</keyword>
<proteinExistence type="predicted"/>
<organism evidence="2 3">
    <name type="scientific">Methylocystis iwaonis</name>
    <dbReference type="NCBI Taxonomy" id="2885079"/>
    <lineage>
        <taxon>Bacteria</taxon>
        <taxon>Pseudomonadati</taxon>
        <taxon>Pseudomonadota</taxon>
        <taxon>Alphaproteobacteria</taxon>
        <taxon>Hyphomicrobiales</taxon>
        <taxon>Methylocystaceae</taxon>
        <taxon>Methylocystis</taxon>
    </lineage>
</organism>